<evidence type="ECO:0000313" key="3">
    <source>
        <dbReference type="Proteomes" id="UP001266305"/>
    </source>
</evidence>
<protein>
    <submittedName>
        <fullName evidence="2">Heat shock protein 12B</fullName>
    </submittedName>
</protein>
<comment type="caution">
    <text evidence="2">The sequence shown here is derived from an EMBL/GenBank/DDBJ whole genome shotgun (WGS) entry which is preliminary data.</text>
</comment>
<keyword evidence="2" id="KW-0346">Stress response</keyword>
<dbReference type="Proteomes" id="UP001266305">
    <property type="component" value="Unassembled WGS sequence"/>
</dbReference>
<dbReference type="InterPro" id="IPR043129">
    <property type="entry name" value="ATPase_NBD"/>
</dbReference>
<gene>
    <name evidence="2" type="primary">HSPA12B_2</name>
    <name evidence="2" type="ORF">P7K49_009416</name>
</gene>
<dbReference type="PANTHER" id="PTHR14187">
    <property type="entry name" value="ALPHA KINASE/ELONGATION FACTOR 2 KINASE"/>
    <property type="match status" value="1"/>
</dbReference>
<organism evidence="2 3">
    <name type="scientific">Saguinus oedipus</name>
    <name type="common">Cotton-top tamarin</name>
    <name type="synonym">Oedipomidas oedipus</name>
    <dbReference type="NCBI Taxonomy" id="9490"/>
    <lineage>
        <taxon>Eukaryota</taxon>
        <taxon>Metazoa</taxon>
        <taxon>Chordata</taxon>
        <taxon>Craniata</taxon>
        <taxon>Vertebrata</taxon>
        <taxon>Euteleostomi</taxon>
        <taxon>Mammalia</taxon>
        <taxon>Eutheria</taxon>
        <taxon>Euarchontoglires</taxon>
        <taxon>Primates</taxon>
        <taxon>Haplorrhini</taxon>
        <taxon>Platyrrhini</taxon>
        <taxon>Cebidae</taxon>
        <taxon>Callitrichinae</taxon>
        <taxon>Saguinus</taxon>
    </lineage>
</organism>
<name>A0ABQ9VJX4_SAGOE</name>
<reference evidence="2 3" key="1">
    <citation type="submission" date="2023-05" db="EMBL/GenBank/DDBJ databases">
        <title>B98-5 Cell Line De Novo Hybrid Assembly: An Optical Mapping Approach.</title>
        <authorList>
            <person name="Kananen K."/>
            <person name="Auerbach J.A."/>
            <person name="Kautto E."/>
            <person name="Blachly J.S."/>
        </authorList>
    </citation>
    <scope>NUCLEOTIDE SEQUENCE [LARGE SCALE GENOMIC DNA]</scope>
    <source>
        <strain evidence="2">B95-8</strain>
        <tissue evidence="2">Cell line</tissue>
    </source>
</reference>
<keyword evidence="3" id="KW-1185">Reference proteome</keyword>
<evidence type="ECO:0000256" key="1">
    <source>
        <dbReference type="SAM" id="MobiDB-lite"/>
    </source>
</evidence>
<feature type="compositionally biased region" description="Pro residues" evidence="1">
    <location>
        <begin position="169"/>
        <end position="181"/>
    </location>
</feature>
<evidence type="ECO:0000313" key="2">
    <source>
        <dbReference type="EMBL" id="KAK2109670.1"/>
    </source>
</evidence>
<dbReference type="SUPFAM" id="SSF53067">
    <property type="entry name" value="Actin-like ATPase domain"/>
    <property type="match status" value="1"/>
</dbReference>
<accession>A0ABQ9VJX4</accession>
<dbReference type="PANTHER" id="PTHR14187:SF39">
    <property type="entry name" value="HEAT SHOCK 70 KDA PROTEIN 12B"/>
    <property type="match status" value="1"/>
</dbReference>
<dbReference type="EMBL" id="JASSZA010000005">
    <property type="protein sequence ID" value="KAK2109670.1"/>
    <property type="molecule type" value="Genomic_DNA"/>
</dbReference>
<feature type="region of interest" description="Disordered" evidence="1">
    <location>
        <begin position="165"/>
        <end position="188"/>
    </location>
</feature>
<proteinExistence type="predicted"/>
<sequence>MEEEMGAPQAPSSPPQGAILDVTAHTQCHLILSTTHPQAGLVSRENAEQLLIALEPEAASVYCRKLRLHQLLDLSSRAPGGGRLGERRSIDSSFRQAREQLRRSRHSRTFLVESGVGELWAEMQAGDRYVVADCGGGTVDLTVHQLEQPHGTLKELYKASGSALVPSEAPAPAPAPPPPPGGWVSTDAPSAPCSTLGGPYGAVGVDLAFEQLLCRIFGEDFIATFKRQRPAAWVDLTIAFEARKRTAGPHRAGALNISLPFSFIDFYRKQRGHNVETALRRSRWVRVRRSQAGFADTGMPVQGRVPGPKER</sequence>